<comment type="caution">
    <text evidence="10">The sequence shown here is derived from an EMBL/GenBank/DDBJ whole genome shotgun (WGS) entry which is preliminary data.</text>
</comment>
<gene>
    <name evidence="10" type="ORF">GGR46_001625</name>
</gene>
<keyword evidence="4 7" id="KW-1133">Transmembrane helix</keyword>
<dbReference type="Pfam" id="PF12704">
    <property type="entry name" value="MacB_PCD"/>
    <property type="match status" value="1"/>
</dbReference>
<evidence type="ECO:0000256" key="4">
    <source>
        <dbReference type="ARBA" id="ARBA00022989"/>
    </source>
</evidence>
<dbReference type="EMBL" id="JACIEH010000001">
    <property type="protein sequence ID" value="MBB4098092.1"/>
    <property type="molecule type" value="Genomic_DNA"/>
</dbReference>
<dbReference type="Pfam" id="PF02687">
    <property type="entry name" value="FtsX"/>
    <property type="match status" value="1"/>
</dbReference>
<keyword evidence="5 7" id="KW-0472">Membrane</keyword>
<feature type="domain" description="MacB-like periplasmic core" evidence="9">
    <location>
        <begin position="33"/>
        <end position="248"/>
    </location>
</feature>
<feature type="transmembrane region" description="Helical" evidence="7">
    <location>
        <begin position="279"/>
        <end position="304"/>
    </location>
</feature>
<evidence type="ECO:0000313" key="11">
    <source>
        <dbReference type="Proteomes" id="UP000557392"/>
    </source>
</evidence>
<organism evidence="10 11">
    <name type="scientific">Sphingomonas kyeonggiensis</name>
    <dbReference type="NCBI Taxonomy" id="1268553"/>
    <lineage>
        <taxon>Bacteria</taxon>
        <taxon>Pseudomonadati</taxon>
        <taxon>Pseudomonadota</taxon>
        <taxon>Alphaproteobacteria</taxon>
        <taxon>Sphingomonadales</taxon>
        <taxon>Sphingomonadaceae</taxon>
        <taxon>Sphingomonas</taxon>
    </lineage>
</organism>
<evidence type="ECO:0000256" key="2">
    <source>
        <dbReference type="ARBA" id="ARBA00022475"/>
    </source>
</evidence>
<evidence type="ECO:0000256" key="3">
    <source>
        <dbReference type="ARBA" id="ARBA00022692"/>
    </source>
</evidence>
<proteinExistence type="inferred from homology"/>
<dbReference type="GO" id="GO:0022857">
    <property type="term" value="F:transmembrane transporter activity"/>
    <property type="evidence" value="ECO:0007669"/>
    <property type="project" value="TreeGrafter"/>
</dbReference>
<feature type="transmembrane region" description="Helical" evidence="7">
    <location>
        <begin position="34"/>
        <end position="51"/>
    </location>
</feature>
<feature type="domain" description="ABC3 transporter permease C-terminal" evidence="8">
    <location>
        <begin position="282"/>
        <end position="395"/>
    </location>
</feature>
<sequence length="402" mass="40611">MTMDTPAAPWLDSHVPDTLAEAWTNLRAQGRRSALALLGILIGTASIIAMLNSGHMAQRESLKLFAKLGIDMLQIQAVPAGDAPVALSRTAIAALPVVDPEVLEVIALATGRATARAGAASADLAIFAPAPALARMVGLVAARGRMLGAAEDCALSVVLGADAARALSGPAAAVGPGSVLLLGGYGFTVVGVLAPVRPETLDPVNYNMAAMIPPGCARRVIPGGGPNALLVRLQPGADSKAAGARISARLTPREGTLTVLDAQSILATMQAQKAVHSRMLIAIGAVSLLVGGVGVMNVMLMSVMERQREIGLRAATGASPGALRLLFLTEAVLLSMAGGIAGSLLGAGISYAIASGSGWDFDLAPWTLALGPVVAGGMGLVFGLYPAISAARLNPIDALRAD</sequence>
<dbReference type="PANTHER" id="PTHR30572:SF4">
    <property type="entry name" value="ABC TRANSPORTER PERMEASE YTRF"/>
    <property type="match status" value="1"/>
</dbReference>
<evidence type="ECO:0000259" key="9">
    <source>
        <dbReference type="Pfam" id="PF12704"/>
    </source>
</evidence>
<evidence type="ECO:0000256" key="6">
    <source>
        <dbReference type="ARBA" id="ARBA00038076"/>
    </source>
</evidence>
<dbReference type="InterPro" id="IPR050250">
    <property type="entry name" value="Macrolide_Exporter_MacB"/>
</dbReference>
<dbReference type="RefSeq" id="WP_246425926.1">
    <property type="nucleotide sequence ID" value="NZ_JACIEH010000001.1"/>
</dbReference>
<keyword evidence="3 7" id="KW-0812">Transmembrane</keyword>
<dbReference type="InterPro" id="IPR025857">
    <property type="entry name" value="MacB_PCD"/>
</dbReference>
<dbReference type="GO" id="GO:0005886">
    <property type="term" value="C:plasma membrane"/>
    <property type="evidence" value="ECO:0007669"/>
    <property type="project" value="UniProtKB-SubCell"/>
</dbReference>
<dbReference type="AlphaFoldDB" id="A0A7W6NW26"/>
<keyword evidence="11" id="KW-1185">Reference proteome</keyword>
<comment type="similarity">
    <text evidence="6">Belongs to the ABC-4 integral membrane protein family.</text>
</comment>
<feature type="transmembrane region" description="Helical" evidence="7">
    <location>
        <begin position="325"/>
        <end position="354"/>
    </location>
</feature>
<evidence type="ECO:0000259" key="8">
    <source>
        <dbReference type="Pfam" id="PF02687"/>
    </source>
</evidence>
<evidence type="ECO:0000256" key="5">
    <source>
        <dbReference type="ARBA" id="ARBA00023136"/>
    </source>
</evidence>
<accession>A0A7W6NW26</accession>
<evidence type="ECO:0000256" key="7">
    <source>
        <dbReference type="SAM" id="Phobius"/>
    </source>
</evidence>
<dbReference type="PANTHER" id="PTHR30572">
    <property type="entry name" value="MEMBRANE COMPONENT OF TRANSPORTER-RELATED"/>
    <property type="match status" value="1"/>
</dbReference>
<evidence type="ECO:0000313" key="10">
    <source>
        <dbReference type="EMBL" id="MBB4098092.1"/>
    </source>
</evidence>
<feature type="transmembrane region" description="Helical" evidence="7">
    <location>
        <begin position="366"/>
        <end position="385"/>
    </location>
</feature>
<protein>
    <submittedName>
        <fullName evidence="10">Putative ABC transport system permease protein</fullName>
    </submittedName>
</protein>
<dbReference type="InterPro" id="IPR003838">
    <property type="entry name" value="ABC3_permease_C"/>
</dbReference>
<keyword evidence="2" id="KW-1003">Cell membrane</keyword>
<name>A0A7W6NW26_9SPHN</name>
<reference evidence="10 11" key="1">
    <citation type="submission" date="2020-08" db="EMBL/GenBank/DDBJ databases">
        <title>Genomic Encyclopedia of Type Strains, Phase IV (KMG-IV): sequencing the most valuable type-strain genomes for metagenomic binning, comparative biology and taxonomic classification.</title>
        <authorList>
            <person name="Goeker M."/>
        </authorList>
    </citation>
    <scope>NUCLEOTIDE SEQUENCE [LARGE SCALE GENOMIC DNA]</scope>
    <source>
        <strain evidence="10 11">DSM 101806</strain>
    </source>
</reference>
<dbReference type="Proteomes" id="UP000557392">
    <property type="component" value="Unassembled WGS sequence"/>
</dbReference>
<evidence type="ECO:0000256" key="1">
    <source>
        <dbReference type="ARBA" id="ARBA00004651"/>
    </source>
</evidence>
<comment type="subcellular location">
    <subcellularLocation>
        <location evidence="1">Cell membrane</location>
        <topology evidence="1">Multi-pass membrane protein</topology>
    </subcellularLocation>
</comment>